<dbReference type="Proteomes" id="UP000178951">
    <property type="component" value="Unassembled WGS sequence"/>
</dbReference>
<name>A0A1F4T9P3_UNCSA</name>
<evidence type="ECO:0000313" key="3">
    <source>
        <dbReference type="Proteomes" id="UP000178951"/>
    </source>
</evidence>
<dbReference type="STRING" id="1802583.A2311_05880"/>
<proteinExistence type="predicted"/>
<evidence type="ECO:0000313" key="2">
    <source>
        <dbReference type="EMBL" id="OGC29426.1"/>
    </source>
</evidence>
<comment type="caution">
    <text evidence="2">The sequence shown here is derived from an EMBL/GenBank/DDBJ whole genome shotgun (WGS) entry which is preliminary data.</text>
</comment>
<protein>
    <recommendedName>
        <fullName evidence="1">DUF2914 domain-containing protein</fullName>
    </recommendedName>
</protein>
<gene>
    <name evidence="2" type="ORF">A2311_05880</name>
</gene>
<organism evidence="2 3">
    <name type="scientific">candidate division WOR-1 bacterium RIFOXYB2_FULL_48_7</name>
    <dbReference type="NCBI Taxonomy" id="1802583"/>
    <lineage>
        <taxon>Bacteria</taxon>
        <taxon>Bacillati</taxon>
        <taxon>Saganbacteria</taxon>
    </lineage>
</organism>
<feature type="domain" description="DUF2914" evidence="1">
    <location>
        <begin position="50"/>
        <end position="111"/>
    </location>
</feature>
<reference evidence="2 3" key="1">
    <citation type="journal article" date="2016" name="Nat. Commun.">
        <title>Thousands of microbial genomes shed light on interconnected biogeochemical processes in an aquifer system.</title>
        <authorList>
            <person name="Anantharaman K."/>
            <person name="Brown C.T."/>
            <person name="Hug L.A."/>
            <person name="Sharon I."/>
            <person name="Castelle C.J."/>
            <person name="Probst A.J."/>
            <person name="Thomas B.C."/>
            <person name="Singh A."/>
            <person name="Wilkins M.J."/>
            <person name="Karaoz U."/>
            <person name="Brodie E.L."/>
            <person name="Williams K.H."/>
            <person name="Hubbard S.S."/>
            <person name="Banfield J.F."/>
        </authorList>
    </citation>
    <scope>NUCLEOTIDE SEQUENCE [LARGE SCALE GENOMIC DNA]</scope>
</reference>
<dbReference type="EMBL" id="MEUF01000092">
    <property type="protein sequence ID" value="OGC29426.1"/>
    <property type="molecule type" value="Genomic_DNA"/>
</dbReference>
<dbReference type="AlphaFoldDB" id="A0A1F4T9P3"/>
<dbReference type="InterPro" id="IPR022606">
    <property type="entry name" value="DUF2914"/>
</dbReference>
<accession>A0A1F4T9P3</accession>
<evidence type="ECO:0000259" key="1">
    <source>
        <dbReference type="Pfam" id="PF11141"/>
    </source>
</evidence>
<sequence>MPPTISVGINQVVISSGIEQHRPIDDLGQVELAQGMIYCYSRVALTVVPQTISHCWYGPKGNLIAEIKLTIARNPADTWSYVGLANGGRGNWTVIIKAADGTELAKKQFQVI</sequence>
<dbReference type="Pfam" id="PF11141">
    <property type="entry name" value="DUF2914"/>
    <property type="match status" value="1"/>
</dbReference>